<gene>
    <name evidence="3" type="ORF">GON05_32985</name>
</gene>
<dbReference type="InterPro" id="IPR011990">
    <property type="entry name" value="TPR-like_helical_dom_sf"/>
</dbReference>
<evidence type="ECO:0000313" key="3">
    <source>
        <dbReference type="EMBL" id="MVQ39417.1"/>
    </source>
</evidence>
<dbReference type="PANTHER" id="PTHR43630">
    <property type="entry name" value="POLY-BETA-1,6-N-ACETYL-D-GLUCOSAMINE SYNTHASE"/>
    <property type="match status" value="1"/>
</dbReference>
<dbReference type="Proteomes" id="UP000467637">
    <property type="component" value="Unassembled WGS sequence"/>
</dbReference>
<feature type="domain" description="Glycosyltransferase 2-like" evidence="2">
    <location>
        <begin position="17"/>
        <end position="110"/>
    </location>
</feature>
<feature type="repeat" description="TPR" evidence="1">
    <location>
        <begin position="325"/>
        <end position="358"/>
    </location>
</feature>
<dbReference type="InterPro" id="IPR001173">
    <property type="entry name" value="Glyco_trans_2-like"/>
</dbReference>
<proteinExistence type="predicted"/>
<dbReference type="CDD" id="cd02511">
    <property type="entry name" value="Beta4Glucosyltransferase"/>
    <property type="match status" value="1"/>
</dbReference>
<dbReference type="InterPro" id="IPR019734">
    <property type="entry name" value="TPR_rpt"/>
</dbReference>
<dbReference type="Gene3D" id="1.25.40.10">
    <property type="entry name" value="Tetratricopeptide repeat domain"/>
    <property type="match status" value="1"/>
</dbReference>
<dbReference type="EMBL" id="WSEM01000034">
    <property type="protein sequence ID" value="MVQ39417.1"/>
    <property type="molecule type" value="Genomic_DNA"/>
</dbReference>
<dbReference type="Pfam" id="PF00535">
    <property type="entry name" value="Glycos_transf_2"/>
    <property type="match status" value="1"/>
</dbReference>
<sequence>MYSSFSKEKMKLSTVGIHIIIKDESEWLRQCLDSIKDADEIIVIDTGSQDSSIRIAKSYGARVFYSRWEDDFSTPRNQALQIATTDWIFYLDADEILLSGLTAIKEQINNSDSVAFTVILENLIGTGPQDHLVHRTIRLFRNNPKYRFQGIIHEDIGHSIVKLHPSSYIEDSEIRIRHFGYLPEHIQKKDKIARNERLLKKALQTDPANPYYSYNLGITFCQVGKLIEAKNAMIQALMLVRDDAPYRSTLVKDLSKILLELREIKEVELLLLKETERYEDYPDLRYILGQSFQIQGLWEQAYEQFQLASTFQNNKYVTEAGASSFLVYYKMGEIAQNLGRLEESARLFNQALQHHPTYAPALLGISEVFYELNVPWHEIVTLLKEKVRPSVPSEHYLLLETLVQVGAFEEAIAITPISCLTDSLFFKNYCLAMIHLGRLNEAYHLLQNYIKEHPTTLELEILLQWSAICKWQLNESLQTDFFASLPENLITLYQTINEFLSTGHSPTDLDNNSLSELTASITRQSIVLGQIQLMDKLSELTGQFKLELIKMLYDHGYIFTAAEHLISLSSVQLDDEGLFDLGEILFDKGHYLMAAEMFESILLEEGTYERAKTAAAICYLHLAETSLSDALSRAPDVPSLKEDLQQIRSSIRLLNRTGWHTRWSGRQRRISNGQKHDFAMHDRKE</sequence>
<name>A0ABW9UGV2_9BACL</name>
<dbReference type="PROSITE" id="PS50005">
    <property type="entry name" value="TPR"/>
    <property type="match status" value="1"/>
</dbReference>
<evidence type="ECO:0000256" key="1">
    <source>
        <dbReference type="PROSITE-ProRule" id="PRU00339"/>
    </source>
</evidence>
<comment type="caution">
    <text evidence="3">The sequence shown here is derived from an EMBL/GenBank/DDBJ whole genome shotgun (WGS) entry which is preliminary data.</text>
</comment>
<keyword evidence="4" id="KW-1185">Reference proteome</keyword>
<accession>A0ABW9UGV2</accession>
<evidence type="ECO:0000313" key="4">
    <source>
        <dbReference type="Proteomes" id="UP000467637"/>
    </source>
</evidence>
<protein>
    <submittedName>
        <fullName evidence="3">Glycosyltransferase</fullName>
    </submittedName>
</protein>
<dbReference type="InterPro" id="IPR029044">
    <property type="entry name" value="Nucleotide-diphossugar_trans"/>
</dbReference>
<dbReference type="SUPFAM" id="SSF53448">
    <property type="entry name" value="Nucleotide-diphospho-sugar transferases"/>
    <property type="match status" value="1"/>
</dbReference>
<evidence type="ECO:0000259" key="2">
    <source>
        <dbReference type="Pfam" id="PF00535"/>
    </source>
</evidence>
<dbReference type="Pfam" id="PF13174">
    <property type="entry name" value="TPR_6"/>
    <property type="match status" value="1"/>
</dbReference>
<dbReference type="Gene3D" id="3.90.550.10">
    <property type="entry name" value="Spore Coat Polysaccharide Biosynthesis Protein SpsA, Chain A"/>
    <property type="match status" value="1"/>
</dbReference>
<organism evidence="3 4">
    <name type="scientific">Paenibacillus anseongense</name>
    <dbReference type="NCBI Taxonomy" id="2682845"/>
    <lineage>
        <taxon>Bacteria</taxon>
        <taxon>Bacillati</taxon>
        <taxon>Bacillota</taxon>
        <taxon>Bacilli</taxon>
        <taxon>Bacillales</taxon>
        <taxon>Paenibacillaceae</taxon>
        <taxon>Paenibacillus</taxon>
    </lineage>
</organism>
<keyword evidence="1" id="KW-0802">TPR repeat</keyword>
<dbReference type="PANTHER" id="PTHR43630:SF2">
    <property type="entry name" value="GLYCOSYLTRANSFERASE"/>
    <property type="match status" value="1"/>
</dbReference>
<reference evidence="3 4" key="1">
    <citation type="submission" date="2019-12" db="EMBL/GenBank/DDBJ databases">
        <authorList>
            <person name="Huq M.A."/>
        </authorList>
    </citation>
    <scope>NUCLEOTIDE SEQUENCE [LARGE SCALE GENOMIC DNA]</scope>
    <source>
        <strain evidence="3 4">MAH-34</strain>
    </source>
</reference>
<dbReference type="SMART" id="SM00028">
    <property type="entry name" value="TPR"/>
    <property type="match status" value="4"/>
</dbReference>
<dbReference type="SUPFAM" id="SSF48452">
    <property type="entry name" value="TPR-like"/>
    <property type="match status" value="2"/>
</dbReference>